<evidence type="ECO:0000259" key="4">
    <source>
        <dbReference type="PROSITE" id="PS00652"/>
    </source>
</evidence>
<keyword evidence="1" id="KW-1015">Disulfide bond</keyword>
<feature type="transmembrane region" description="Helical" evidence="2">
    <location>
        <begin position="2470"/>
        <end position="2486"/>
    </location>
</feature>
<comment type="caution">
    <text evidence="5">The sequence shown here is derived from an EMBL/GenBank/DDBJ whole genome shotgun (WGS) entry which is preliminary data.</text>
</comment>
<keyword evidence="2" id="KW-1133">Transmembrane helix</keyword>
<dbReference type="Proteomes" id="UP001162131">
    <property type="component" value="Unassembled WGS sequence"/>
</dbReference>
<feature type="transmembrane region" description="Helical" evidence="2">
    <location>
        <begin position="2301"/>
        <end position="2326"/>
    </location>
</feature>
<feature type="domain" description="TNFR-Cys" evidence="4">
    <location>
        <begin position="1957"/>
        <end position="1997"/>
    </location>
</feature>
<keyword evidence="3" id="KW-0732">Signal</keyword>
<evidence type="ECO:0000313" key="5">
    <source>
        <dbReference type="EMBL" id="CAG9335195.1"/>
    </source>
</evidence>
<keyword evidence="6" id="KW-1185">Reference proteome</keyword>
<proteinExistence type="predicted"/>
<accession>A0AAU9KHM2</accession>
<feature type="signal peptide" evidence="3">
    <location>
        <begin position="1"/>
        <end position="15"/>
    </location>
</feature>
<name>A0AAU9KHM2_9CILI</name>
<evidence type="ECO:0000256" key="3">
    <source>
        <dbReference type="SAM" id="SignalP"/>
    </source>
</evidence>
<reference evidence="5" key="1">
    <citation type="submission" date="2021-09" db="EMBL/GenBank/DDBJ databases">
        <authorList>
            <consortium name="AG Swart"/>
            <person name="Singh M."/>
            <person name="Singh A."/>
            <person name="Seah K."/>
            <person name="Emmerich C."/>
        </authorList>
    </citation>
    <scope>NUCLEOTIDE SEQUENCE</scope>
    <source>
        <strain evidence="5">ATCC30299</strain>
    </source>
</reference>
<dbReference type="SMART" id="SM00261">
    <property type="entry name" value="FU"/>
    <property type="match status" value="6"/>
</dbReference>
<protein>
    <recommendedName>
        <fullName evidence="4">TNFR-Cys domain-containing protein</fullName>
    </recommendedName>
</protein>
<dbReference type="CDD" id="cd00064">
    <property type="entry name" value="FU"/>
    <property type="match status" value="2"/>
</dbReference>
<dbReference type="EMBL" id="CAJZBQ010000061">
    <property type="protein sequence ID" value="CAG9335195.1"/>
    <property type="molecule type" value="Genomic_DNA"/>
</dbReference>
<sequence length="2581" mass="281520">MNFLLRFIQISLVFGVPSCCPSGSNLNGNYCDCSSSYYLADNKVCVNSCPSLFVAYPGIPSSSGNTCDAPYGNDAILFELKFSSIQDLTATYIENSANSIEKFLNPNSISFNSPTQNSPLPTIDRGFYFAATSSMTSDHNYNPALYFTLNLWIKPLASGEILNVMLSSTQYTRIWADFSGVYKFNGIIYDTNNNANPISGASTISYTSSWHKASIVLNQVSCTDTTISFYINGSGAGLSTISSSEARFVGGAAYTWTLGNISPANSFRGFIYWLQARADTTTSSFSVMASTIDCVDNQYWDGSACQDCSGCPIWPWCIRGSSCSYCYALSCSSCYGYSATMCTSCNPGNFLYNSNICLSNCPTGYTENSSTKTCDFTTNTGLGIGFNDKIVLDSISGISVGSSNVLAYPSYDPNDPYPAYLRGYYFTGTTYLSFQVVTGPYFTISTWIYPTGLGTIVSKTLSGNEILCLEISNSGFPKFSLILSDSSTFSVTLTANTLNKWSFIAFTGNIDTNSKTTINSYLNSQTKDSGSSNNFAYFQDSSSGSFYIGTKSSLSNGFRGFLYDIIIYNTDTLQLSDYSTSSCTLPCSKCPSDHSCPDSCPLSQYNDGSSCVNCKSTCTKGCRSIDTCRLCKTKECNSCTSFSGSCTECIINAEPDGSGGCKCKDNAFWSPGLERCSLCDVLCTVCKQTTYFECNSCVSGKQLVGVLCLNGCPFGYGSSCSPVSAVVIDLCFYTNFQGGYGTFTTGADSSKYQPFVSPETVDPIPTYLRGLYFDGSMYLLSSQSIYISHSFSIGVWIYVITDADFLQKQTRLKLSSTGTITAIMDDTVQAASTQTLSPTSSFIGWTYLSIVIYYVSNSSGLTIYINGVSAGSTTAVERVYRDDASTYLQLGKSDSSGFVGFIFYFQLWNVAITDFTTIINGFTFCGSGNKAICLWSCDMTTYKSGSSCVACNSCAKGCRRAISCNICDDPLCAVCTGFESGKCTTCVTNASKNPTNCACNPGFGVSDDGFSCVPCLAVCPTCTGGWWYQCSSCQAGHYLLNGICLTECPSGYTQNTSTNICDLSYTIYSVLFSNVILLDTISGINVGLSNTNSYPNYDANDPYPSYLRGYYYNYNSYLRTSFMFSPSFSISLWIKPSADGFVISKFISTSTMMQVKISSGYPKISLLLSDSSTTISVTGASSILSGGWFYISFDCKINSNGKTTITSYIDGTSPATFTTSTPLYLLDSQSGNLYIGHYSSGFTGFLWNVKIYSQNNNALNDFKTTGCLSSCTKCPSDSTCLDSCPISQYNSGSACTNCIATCDKGCRNSDTCRLCKTKECETCTEFAGGNSCLTCITNAVSDGSGGCTCTANAFWISSQTCEFCDALCSTCLKTTYFECSTCLGSYQLVGHVCLKGCPYGFDASCSLVSTAVIDQSFNTDFQGSYGIFTTGTTSTSFQFFNTPESYDPIPAYKRGLFFDGTMYLLSSASVLLSHSFSMGSWIYIITHGDWLEKQTQIAILSSTGSITANMENPSQTLTLQSLSSSSSLNSWIYLSYTFSYNLDTTNIVIYINGASIATSAISNYIIRDVPGTRLILGKSSASGFIGFINTFQLWNVPISDFSSYVNNIICGTGLGHSCLWSCDLSNYWSGSSYSACNSCSKGCVRAGTCNICYDLLCSVCTGFGSGKCTQCVSNASGAPCACNTNYMTSSDGFSCVACYNGCSHCTSPSGSNCVLVNEKIFDLDLNTLNGVIYDKANSIPVITGSSKQFYPDYEVNDPIPAYLRGFYFNGQTSVLRLPEYSNYTSPRLVLTSTFTISLWLNTESLYGALLSKHDISDNYSSLFSISLISSKPSISLTINSSPLFFMCQKSVNNYEWSHIEFTFETTQSGDNALSCYINGLSDSSEIAGSGAFQDKVPHTAMSIGAQLNSQMVYNYYQGFIYTIQIFSIIKPVNSLSTVFCTENCSVCPTNQICIPNCKINEYWSGPGYNVCYHCNIKCTKSCRDWRDTCSLCNNLLCRDCTDYSNTGCITCKDNAINPDSCLCDVNYVLDPSNNSTCVPIGPGGYRGQDGIFYPCPKLCSTCESLTKCTACVLNASLISDLCYCNLGYNGTTACTYILFSAKISVLSDNSIYLTFSDTLTNNLTASNLTIKIGNQEVSYKIEQINGTCYYISLKIKEVITKGTLVALEFLNLKETKSVSNGILNSSEISAALNAYDPAPYSATIESISSQAETGSKTIVSGAVALSFINPSPSGLWSIMNTLQILSYLTLSGIPLSSKMNSFLNNLNSFSIFPNIFTYFIDENEGSTPYSQAEEFGYDSDLILIIQGNDFTLILASLLAFPIVLFFSRCSHRWISKKFTKTLKNYQYAFYLRFWIQCYLELGAAASIGFITAGHKNITQITNLIICSFVYALIVITPPGYLLFSYKYKNRIQSNEKRFFSLFNTFYYEFRKNKGFITTQYYFVFFARRLIYMVNLVFLRDYPETEVTVNIVLSLITIIHLAVYWPFEDPILQIANLIAEILICLVMICTSAYLFNLEQEIVTVVESVIVAIVLTAIAVQIISSLVIFARTLYELMYSKLTKEGIIGNGSQPKNNHIRKIEK</sequence>
<dbReference type="PROSITE" id="PS00652">
    <property type="entry name" value="TNFR_NGFR_1"/>
    <property type="match status" value="1"/>
</dbReference>
<dbReference type="InterPro" id="IPR006212">
    <property type="entry name" value="Furin_repeat"/>
</dbReference>
<evidence type="ECO:0000256" key="2">
    <source>
        <dbReference type="SAM" id="Phobius"/>
    </source>
</evidence>
<keyword evidence="2" id="KW-0812">Transmembrane</keyword>
<dbReference type="PANTHER" id="PTHR23275:SF100">
    <property type="entry name" value="EGF-LIKE DOMAIN-CONTAINING PROTEIN"/>
    <property type="match status" value="1"/>
</dbReference>
<gene>
    <name evidence="5" type="ORF">BSTOLATCC_MIC63400</name>
</gene>
<dbReference type="InterPro" id="IPR052798">
    <property type="entry name" value="Giardia_VSA"/>
</dbReference>
<dbReference type="SUPFAM" id="SSF57184">
    <property type="entry name" value="Growth factor receptor domain"/>
    <property type="match status" value="4"/>
</dbReference>
<dbReference type="Gene3D" id="2.10.220.10">
    <property type="entry name" value="Hormone Receptor, Insulin-like Growth Factor Receptor 1, Chain A, domain 2"/>
    <property type="match status" value="1"/>
</dbReference>
<feature type="transmembrane region" description="Helical" evidence="2">
    <location>
        <begin position="2526"/>
        <end position="2548"/>
    </location>
</feature>
<dbReference type="SUPFAM" id="SSF49899">
    <property type="entry name" value="Concanavalin A-like lectins/glucanases"/>
    <property type="match status" value="5"/>
</dbReference>
<feature type="transmembrane region" description="Helical" evidence="2">
    <location>
        <begin position="2347"/>
        <end position="2370"/>
    </location>
</feature>
<evidence type="ECO:0000313" key="6">
    <source>
        <dbReference type="Proteomes" id="UP001162131"/>
    </source>
</evidence>
<dbReference type="Pfam" id="PF13385">
    <property type="entry name" value="Laminin_G_3"/>
    <property type="match status" value="3"/>
</dbReference>
<evidence type="ECO:0000256" key="1">
    <source>
        <dbReference type="ARBA" id="ARBA00023157"/>
    </source>
</evidence>
<feature type="transmembrane region" description="Helical" evidence="2">
    <location>
        <begin position="2440"/>
        <end position="2458"/>
    </location>
</feature>
<organism evidence="5 6">
    <name type="scientific">Blepharisma stoltei</name>
    <dbReference type="NCBI Taxonomy" id="1481888"/>
    <lineage>
        <taxon>Eukaryota</taxon>
        <taxon>Sar</taxon>
        <taxon>Alveolata</taxon>
        <taxon>Ciliophora</taxon>
        <taxon>Postciliodesmatophora</taxon>
        <taxon>Heterotrichea</taxon>
        <taxon>Heterotrichida</taxon>
        <taxon>Blepharismidae</taxon>
        <taxon>Blepharisma</taxon>
    </lineage>
</organism>
<feature type="transmembrane region" description="Helical" evidence="2">
    <location>
        <begin position="2493"/>
        <end position="2514"/>
    </location>
</feature>
<keyword evidence="2" id="KW-0472">Membrane</keyword>
<feature type="transmembrane region" description="Helical" evidence="2">
    <location>
        <begin position="2382"/>
        <end position="2403"/>
    </location>
</feature>
<dbReference type="SMART" id="SM00181">
    <property type="entry name" value="EGF"/>
    <property type="match status" value="6"/>
</dbReference>
<dbReference type="PANTHER" id="PTHR23275">
    <property type="entry name" value="CABRIOLET.-RELATED"/>
    <property type="match status" value="1"/>
</dbReference>
<dbReference type="InterPro" id="IPR009030">
    <property type="entry name" value="Growth_fac_rcpt_cys_sf"/>
</dbReference>
<dbReference type="Gene3D" id="2.60.120.200">
    <property type="match status" value="5"/>
</dbReference>
<feature type="chain" id="PRO_5043885685" description="TNFR-Cys domain-containing protein" evidence="3">
    <location>
        <begin position="16"/>
        <end position="2581"/>
    </location>
</feature>
<dbReference type="InterPro" id="IPR001368">
    <property type="entry name" value="TNFR/NGFR_Cys_rich_reg"/>
</dbReference>
<dbReference type="InterPro" id="IPR000742">
    <property type="entry name" value="EGF"/>
</dbReference>
<dbReference type="InterPro" id="IPR013320">
    <property type="entry name" value="ConA-like_dom_sf"/>
</dbReference>